<sequence length="286" mass="31563">MRSYSRDKASPKLLRRCACNRVIVTRATTLPRHIGARTLEKCVVRSASEKPVAARSETASVAAPFLTMVYRTQTWNYAKPSAGQAQACTLPQKTGVPQQRAPHHQKAIKGRSGNGRSRDFRLKGHTPTVQTTCARRPPSFRGSPATPAFSSERTTQADDGRDAHDVRRRQPWPGAHQYLWHEARWLAFVYQALLPYHAAAFLSRGVYFLLILVRLFLHRAADNLSSGFRCITPTGRMSVLRVRVHANRQTPRGAVASSAQKTHIAAAACARAGECESAASFIGNLP</sequence>
<name>A0ACB1KGU6_RANTA</name>
<comment type="caution">
    <text evidence="1">The sequence shown here is derived from an EMBL/GenBank/DDBJ whole genome shotgun (WGS) entry which is preliminary data.</text>
</comment>
<proteinExistence type="predicted"/>
<dbReference type="Proteomes" id="UP001162501">
    <property type="component" value="Unassembled WGS sequence"/>
</dbReference>
<protein>
    <submittedName>
        <fullName evidence="1">Uncharacterized protein</fullName>
    </submittedName>
</protein>
<accession>A0ACB1KGU6</accession>
<evidence type="ECO:0000313" key="1">
    <source>
        <dbReference type="EMBL" id="CAM9185326.1"/>
    </source>
</evidence>
<gene>
    <name evidence="1" type="ORF">MRATA1EN22A_LOCUS29571</name>
</gene>
<evidence type="ECO:0000313" key="2">
    <source>
        <dbReference type="Proteomes" id="UP001162501"/>
    </source>
</evidence>
<organism evidence="1 2">
    <name type="scientific">Rangifer tarandus platyrhynchus</name>
    <name type="common">Svalbard reindeer</name>
    <dbReference type="NCBI Taxonomy" id="3082113"/>
    <lineage>
        <taxon>Eukaryota</taxon>
        <taxon>Metazoa</taxon>
        <taxon>Chordata</taxon>
        <taxon>Craniata</taxon>
        <taxon>Vertebrata</taxon>
        <taxon>Euteleostomi</taxon>
        <taxon>Mammalia</taxon>
        <taxon>Eutheria</taxon>
        <taxon>Laurasiatheria</taxon>
        <taxon>Artiodactyla</taxon>
        <taxon>Ruminantia</taxon>
        <taxon>Pecora</taxon>
        <taxon>Cervidae</taxon>
        <taxon>Odocoileinae</taxon>
        <taxon>Rangifer</taxon>
    </lineage>
</organism>
<dbReference type="EMBL" id="CATOBB020000763">
    <property type="protein sequence ID" value="CAM9185326.1"/>
    <property type="molecule type" value="Genomic_DNA"/>
</dbReference>
<reference evidence="1" key="1">
    <citation type="submission" date="2025-03" db="EMBL/GenBank/DDBJ databases">
        <authorList>
            <consortium name="ELIXIR-Norway"/>
            <consortium name="Elixir Norway"/>
        </authorList>
    </citation>
    <scope>NUCLEOTIDE SEQUENCE</scope>
</reference>